<evidence type="ECO:0008006" key="3">
    <source>
        <dbReference type="Google" id="ProtNLM"/>
    </source>
</evidence>
<dbReference type="RefSeq" id="WP_157126850.1">
    <property type="nucleotide sequence ID" value="NZ_CP013403.1"/>
</dbReference>
<sequence>MKVAQSILSGSKPFGFSKQLGLAIWLGAIVSVRVAAQDVPSPLIVPLAGKPEDFVPKGWKLEFQTKGDLNGDGRDDLALVLRDNDPANVISDDGMCESPFDANPRILVVAFAQPDGQYALALRNETLIPTRESPCLADALEEGNVSIDRGTLQVGLGRFASAGSWEMGSTTYTFRWQDRNFMLIGYDNFSVMRNTGAVRTLSVNYSTGKAKMSIGRVSDDRERTRWVKLHAPRRWTLDQVGDGFEFAQSLPTVE</sequence>
<dbReference type="Proteomes" id="UP001171606">
    <property type="component" value="Unassembled WGS sequence"/>
</dbReference>
<dbReference type="GeneID" id="67908968"/>
<proteinExistence type="predicted"/>
<keyword evidence="2" id="KW-1185">Reference proteome</keyword>
<accession>A0ABT8PC09</accession>
<reference evidence="1" key="1">
    <citation type="submission" date="2023-07" db="EMBL/GenBank/DDBJ databases">
        <title>A collection of bacterial strains from the Burkholderia cepacia Research Laboratory and Repository.</title>
        <authorList>
            <person name="Lipuma J."/>
            <person name="Spilker T."/>
            <person name="Caverly L."/>
        </authorList>
    </citation>
    <scope>NUCLEOTIDE SEQUENCE</scope>
    <source>
        <strain evidence="1">AU42020</strain>
    </source>
</reference>
<gene>
    <name evidence="1" type="ORF">QZM52_13285</name>
</gene>
<comment type="caution">
    <text evidence="1">The sequence shown here is derived from an EMBL/GenBank/DDBJ whole genome shotgun (WGS) entry which is preliminary data.</text>
</comment>
<evidence type="ECO:0000313" key="1">
    <source>
        <dbReference type="EMBL" id="MDN7932255.1"/>
    </source>
</evidence>
<dbReference type="EMBL" id="JAUJSQ010000004">
    <property type="protein sequence ID" value="MDN7932255.1"/>
    <property type="molecule type" value="Genomic_DNA"/>
</dbReference>
<name>A0ABT8PC09_9BURK</name>
<evidence type="ECO:0000313" key="2">
    <source>
        <dbReference type="Proteomes" id="UP001171606"/>
    </source>
</evidence>
<protein>
    <recommendedName>
        <fullName evidence="3">Lipoprotein</fullName>
    </recommendedName>
</protein>
<organism evidence="1 2">
    <name type="scientific">Burkholderia metallica</name>
    <dbReference type="NCBI Taxonomy" id="488729"/>
    <lineage>
        <taxon>Bacteria</taxon>
        <taxon>Pseudomonadati</taxon>
        <taxon>Pseudomonadota</taxon>
        <taxon>Betaproteobacteria</taxon>
        <taxon>Burkholderiales</taxon>
        <taxon>Burkholderiaceae</taxon>
        <taxon>Burkholderia</taxon>
        <taxon>Burkholderia cepacia complex</taxon>
    </lineage>
</organism>